<dbReference type="EMBL" id="JAFGIX010000011">
    <property type="protein sequence ID" value="MBN1572076.1"/>
    <property type="molecule type" value="Genomic_DNA"/>
</dbReference>
<protein>
    <submittedName>
        <fullName evidence="1">Uncharacterized protein</fullName>
    </submittedName>
</protein>
<dbReference type="AlphaFoldDB" id="A0A9D8KAE4"/>
<proteinExistence type="predicted"/>
<gene>
    <name evidence="1" type="ORF">JW984_02650</name>
</gene>
<reference evidence="1" key="1">
    <citation type="journal article" date="2021" name="Environ. Microbiol.">
        <title>Genomic characterization of three novel Desulfobacterota classes expand the metabolic and phylogenetic diversity of the phylum.</title>
        <authorList>
            <person name="Murphy C.L."/>
            <person name="Biggerstaff J."/>
            <person name="Eichhorn A."/>
            <person name="Ewing E."/>
            <person name="Shahan R."/>
            <person name="Soriano D."/>
            <person name="Stewart S."/>
            <person name="VanMol K."/>
            <person name="Walker R."/>
            <person name="Walters P."/>
            <person name="Elshahed M.S."/>
            <person name="Youssef N.H."/>
        </authorList>
    </citation>
    <scope>NUCLEOTIDE SEQUENCE</scope>
    <source>
        <strain evidence="1">Zod_Metabat.24</strain>
    </source>
</reference>
<evidence type="ECO:0000313" key="2">
    <source>
        <dbReference type="Proteomes" id="UP000809273"/>
    </source>
</evidence>
<organism evidence="1 2">
    <name type="scientific">Candidatus Zymogenus saltonus</name>
    <dbReference type="NCBI Taxonomy" id="2844893"/>
    <lineage>
        <taxon>Bacteria</taxon>
        <taxon>Deltaproteobacteria</taxon>
        <taxon>Candidatus Zymogenia</taxon>
        <taxon>Candidatus Zymogeniales</taxon>
        <taxon>Candidatus Zymogenaceae</taxon>
        <taxon>Candidatus Zymogenus</taxon>
    </lineage>
</organism>
<name>A0A9D8KAE4_9DELT</name>
<comment type="caution">
    <text evidence="1">The sequence shown here is derived from an EMBL/GenBank/DDBJ whole genome shotgun (WGS) entry which is preliminary data.</text>
</comment>
<accession>A0A9D8KAE4</accession>
<reference evidence="1" key="2">
    <citation type="submission" date="2021-01" db="EMBL/GenBank/DDBJ databases">
        <authorList>
            <person name="Hahn C.R."/>
            <person name="Youssef N.H."/>
            <person name="Elshahed M."/>
        </authorList>
    </citation>
    <scope>NUCLEOTIDE SEQUENCE</scope>
    <source>
        <strain evidence="1">Zod_Metabat.24</strain>
    </source>
</reference>
<dbReference type="Proteomes" id="UP000809273">
    <property type="component" value="Unassembled WGS sequence"/>
</dbReference>
<sequence length="133" mass="15553">MKKEIAKNDLYEIYVDTTKNRTHIIYRGFWENLNDVPNLLEDHKRAMSEVKRGFTSITDISEMKTPGQDVIQLLIEMRNISNKKGQGKIARIVDKALIKIVSRRVDRESDMDLDVENFATYKEAEAWLDSFEN</sequence>
<evidence type="ECO:0000313" key="1">
    <source>
        <dbReference type="EMBL" id="MBN1572076.1"/>
    </source>
</evidence>